<name>A0A7W7GAZ7_9ACTN</name>
<keyword evidence="2" id="KW-1185">Reference proteome</keyword>
<reference evidence="1 2" key="1">
    <citation type="submission" date="2020-08" db="EMBL/GenBank/DDBJ databases">
        <title>Sequencing the genomes of 1000 actinobacteria strains.</title>
        <authorList>
            <person name="Klenk H.-P."/>
        </authorList>
    </citation>
    <scope>NUCLEOTIDE SEQUENCE [LARGE SCALE GENOMIC DNA]</scope>
    <source>
        <strain evidence="1 2">DSM 45784</strain>
    </source>
</reference>
<gene>
    <name evidence="1" type="ORF">BJ982_002040</name>
</gene>
<sequence>MGGGVLVDVAAPAPARAGASDAFRWCSRCQNMWFIAGGNNGHCPVSHLWDHNHYTNGSWTFWLPDDQSTDTFGQLRLKWCQTCKAVYFGQGRGVCPNNGNGHTPSVRAYRIETNVGGTISGFPKQSGWRRCERCLLLCWGPGWMDGHCPMGGGAHVMACFIHPTLGWIFEDYMPRHT</sequence>
<evidence type="ECO:0000313" key="1">
    <source>
        <dbReference type="EMBL" id="MBB4700496.1"/>
    </source>
</evidence>
<dbReference type="Proteomes" id="UP000542210">
    <property type="component" value="Unassembled WGS sequence"/>
</dbReference>
<dbReference type="RefSeq" id="WP_184878774.1">
    <property type="nucleotide sequence ID" value="NZ_BOOV01000034.1"/>
</dbReference>
<proteinExistence type="predicted"/>
<protein>
    <submittedName>
        <fullName evidence="1">Uncharacterized protein</fullName>
    </submittedName>
</protein>
<dbReference type="AlphaFoldDB" id="A0A7W7GAZ7"/>
<evidence type="ECO:0000313" key="2">
    <source>
        <dbReference type="Proteomes" id="UP000542210"/>
    </source>
</evidence>
<comment type="caution">
    <text evidence="1">The sequence shown here is derived from an EMBL/GenBank/DDBJ whole genome shotgun (WGS) entry which is preliminary data.</text>
</comment>
<accession>A0A7W7GAZ7</accession>
<dbReference type="EMBL" id="JACHND010000001">
    <property type="protein sequence ID" value="MBB4700496.1"/>
    <property type="molecule type" value="Genomic_DNA"/>
</dbReference>
<organism evidence="1 2">
    <name type="scientific">Sphaerisporangium siamense</name>
    <dbReference type="NCBI Taxonomy" id="795645"/>
    <lineage>
        <taxon>Bacteria</taxon>
        <taxon>Bacillati</taxon>
        <taxon>Actinomycetota</taxon>
        <taxon>Actinomycetes</taxon>
        <taxon>Streptosporangiales</taxon>
        <taxon>Streptosporangiaceae</taxon>
        <taxon>Sphaerisporangium</taxon>
    </lineage>
</organism>